<accession>A0AAW5MHR1</accession>
<organism evidence="2 3">
    <name type="scientific">Aeromonas veronii</name>
    <dbReference type="NCBI Taxonomy" id="654"/>
    <lineage>
        <taxon>Bacteria</taxon>
        <taxon>Pseudomonadati</taxon>
        <taxon>Pseudomonadota</taxon>
        <taxon>Gammaproteobacteria</taxon>
        <taxon>Aeromonadales</taxon>
        <taxon>Aeromonadaceae</taxon>
        <taxon>Aeromonas</taxon>
    </lineage>
</organism>
<protein>
    <recommendedName>
        <fullName evidence="1">AbiTii domain-containing protein</fullName>
    </recommendedName>
</protein>
<feature type="domain" description="AbiTii" evidence="1">
    <location>
        <begin position="5"/>
        <end position="180"/>
    </location>
</feature>
<name>A0AAW5MHR1_AERVE</name>
<dbReference type="Proteomes" id="UP001204061">
    <property type="component" value="Unassembled WGS sequence"/>
</dbReference>
<dbReference type="InterPro" id="IPR041304">
    <property type="entry name" value="AbiTii"/>
</dbReference>
<comment type="caution">
    <text evidence="2">The sequence shown here is derived from an EMBL/GenBank/DDBJ whole genome shotgun (WGS) entry which is preliminary data.</text>
</comment>
<evidence type="ECO:0000313" key="2">
    <source>
        <dbReference type="EMBL" id="MCR4450728.1"/>
    </source>
</evidence>
<evidence type="ECO:0000259" key="1">
    <source>
        <dbReference type="Pfam" id="PF18864"/>
    </source>
</evidence>
<proteinExistence type="predicted"/>
<dbReference type="AlphaFoldDB" id="A0AAW5MHR1"/>
<dbReference type="RefSeq" id="WP_257725968.1">
    <property type="nucleotide sequence ID" value="NZ_JANLFC010000079.1"/>
</dbReference>
<sequence>MPTHISELIAMVSDPTIAISTLLRKAKVTARLLQQPEAVSWIDHELLGYPDDSLVPPYRQRRGRLAVRRDGITYLLPVANTERAKQWQTCPISQPVSELAAMAATGKPLRVKFPPEILPLIMAELGTAMEVEISLSAVQVQALIEAVRDRVLDWVLALDEAGIHRDGMHSTSQERLQTQQVPSMSIRVGDNATGVQILMNSPGGQQQQTVTGQQKAEALAALLPWLQKVIDEGRLSPSEQADLQANHAALQALASAPTQSWPVIGAMANSVRVILEGAGGGVLAAQALGWLATLSDS</sequence>
<dbReference type="EMBL" id="JANLFC010000079">
    <property type="protein sequence ID" value="MCR4450728.1"/>
    <property type="molecule type" value="Genomic_DNA"/>
</dbReference>
<gene>
    <name evidence="2" type="ORF">NS965_20295</name>
</gene>
<dbReference type="Pfam" id="PF18864">
    <property type="entry name" value="AbiTii"/>
    <property type="match status" value="1"/>
</dbReference>
<reference evidence="2" key="1">
    <citation type="submission" date="2022-08" db="EMBL/GenBank/DDBJ databases">
        <title>A global survey of hypervirulent Aeromonas hydrophila identified this emerging pathogen in farmed fish in the lower Mekong River basin.</title>
        <authorList>
            <person name="Xu T."/>
            <person name="Rasmussen-Ivey C.R."/>
            <person name="Moen F.S."/>
            <person name="Fernandez Bravo A."/>
            <person name="Lamy B."/>
            <person name="Beaz-Hidalgo R."/>
            <person name="Khan C.D."/>
            <person name="Castro Escarpulli G."/>
            <person name="Yasin I.S.M."/>
            <person name="Figueras M.J."/>
            <person name="Azzam Sayuti M."/>
            <person name="Karim M.M."/>
            <person name="Alam K.M."/>
            <person name="Le T.T.T."/>
            <person name="Thao N.H.P."/>
            <person name="Addo S."/>
            <person name="Duodu S."/>
            <person name="Ali S."/>
            <person name="Mey S."/>
            <person name="Somony T."/>
            <person name="Liles M.R."/>
        </authorList>
    </citation>
    <scope>NUCLEOTIDE SEQUENCE</scope>
    <source>
        <strain evidence="2">0.14</strain>
    </source>
</reference>
<evidence type="ECO:0000313" key="3">
    <source>
        <dbReference type="Proteomes" id="UP001204061"/>
    </source>
</evidence>